<proteinExistence type="predicted"/>
<feature type="region of interest" description="Disordered" evidence="1">
    <location>
        <begin position="78"/>
        <end position="197"/>
    </location>
</feature>
<dbReference type="AlphaFoldDB" id="A0A1X7UXK3"/>
<protein>
    <submittedName>
        <fullName evidence="2">Uncharacterized protein</fullName>
    </submittedName>
</protein>
<sequence>METFISKNRSYARAYYIRHCKRVKSKARVAYKISKKYKLGYSKKFHAFNPGYILQKCKNWYSKNKDCKILKSTCYSKTNYRSNPDQKKEASRNHYQKNTQPKKEASRDQYHKNPQPKKEASRDQYHKNPQPKKEASRDQYHKNPQPKKEASRDQYHKNPQPKKEASKNHYQNNPTPQKSKSKERYHKNSGLQKQNSLKRYYMNRDTILCATKDKFLRYKFSDNEMDKLKVALIEENKRRLNKDYYERNYSHILYRLRSNYSLPAPNSEAKEYYFIKIKEALYYSPEIVVDLLPSSMKGIDFENTSYDSKCNAASSILLESVLKNRSHKVGVLIRAANSIRKLKLNSFSDFGEQCHTKNSEPYFYESAYLYPNDDFDSQLDSPIAIPVDTNGICYVAGVVDVSCIDRVEECNDDSDSEDDNFDDNNRMYTNKRKPALKWHCTDRCKPLLESDVSSIIEVRRYFDEPIKELRKHLDACDNCPNTHYMT</sequence>
<evidence type="ECO:0000256" key="1">
    <source>
        <dbReference type="SAM" id="MobiDB-lite"/>
    </source>
</evidence>
<feature type="compositionally biased region" description="Basic and acidic residues" evidence="1">
    <location>
        <begin position="101"/>
        <end position="167"/>
    </location>
</feature>
<feature type="compositionally biased region" description="Polar residues" evidence="1">
    <location>
        <begin position="168"/>
        <end position="178"/>
    </location>
</feature>
<name>A0A1X7UXK3_AMPQE</name>
<organism evidence="2">
    <name type="scientific">Amphimedon queenslandica</name>
    <name type="common">Sponge</name>
    <dbReference type="NCBI Taxonomy" id="400682"/>
    <lineage>
        <taxon>Eukaryota</taxon>
        <taxon>Metazoa</taxon>
        <taxon>Porifera</taxon>
        <taxon>Demospongiae</taxon>
        <taxon>Heteroscleromorpha</taxon>
        <taxon>Haplosclerida</taxon>
        <taxon>Niphatidae</taxon>
        <taxon>Amphimedon</taxon>
    </lineage>
</organism>
<evidence type="ECO:0000313" key="2">
    <source>
        <dbReference type="EnsemblMetazoa" id="Aqu2.1.32426_001"/>
    </source>
</evidence>
<dbReference type="InParanoid" id="A0A1X7UXK3"/>
<dbReference type="EnsemblMetazoa" id="Aqu2.1.32426_001">
    <property type="protein sequence ID" value="Aqu2.1.32426_001"/>
    <property type="gene ID" value="Aqu2.1.32426"/>
</dbReference>
<reference evidence="2" key="1">
    <citation type="submission" date="2017-05" db="UniProtKB">
        <authorList>
            <consortium name="EnsemblMetazoa"/>
        </authorList>
    </citation>
    <scope>IDENTIFICATION</scope>
</reference>
<accession>A0A1X7UXK3</accession>